<dbReference type="AlphaFoldDB" id="A0A9W6MEN9"/>
<name>A0A9W6MEN9_9ACTN</name>
<keyword evidence="4" id="KW-1185">Reference proteome</keyword>
<gene>
    <name evidence="3" type="ORF">GCM10017600_52070</name>
</gene>
<evidence type="ECO:0008006" key="5">
    <source>
        <dbReference type="Google" id="ProtNLM"/>
    </source>
</evidence>
<reference evidence="3" key="1">
    <citation type="journal article" date="2014" name="Int. J. Syst. Evol. Microbiol.">
        <title>Complete genome sequence of Corynebacterium casei LMG S-19264T (=DSM 44701T), isolated from a smear-ripened cheese.</title>
        <authorList>
            <consortium name="US DOE Joint Genome Institute (JGI-PGF)"/>
            <person name="Walter F."/>
            <person name="Albersmeier A."/>
            <person name="Kalinowski J."/>
            <person name="Ruckert C."/>
        </authorList>
    </citation>
    <scope>NUCLEOTIDE SEQUENCE</scope>
    <source>
        <strain evidence="3">VKM Ac-2007</strain>
    </source>
</reference>
<comment type="caution">
    <text evidence="3">The sequence shown here is derived from an EMBL/GenBank/DDBJ whole genome shotgun (WGS) entry which is preliminary data.</text>
</comment>
<keyword evidence="1" id="KW-1133">Transmembrane helix</keyword>
<feature type="signal peptide" evidence="2">
    <location>
        <begin position="1"/>
        <end position="24"/>
    </location>
</feature>
<evidence type="ECO:0000313" key="3">
    <source>
        <dbReference type="EMBL" id="GLK11799.1"/>
    </source>
</evidence>
<dbReference type="Proteomes" id="UP001143474">
    <property type="component" value="Unassembled WGS sequence"/>
</dbReference>
<keyword evidence="1" id="KW-0472">Membrane</keyword>
<keyword evidence="1" id="KW-0812">Transmembrane</keyword>
<reference evidence="3" key="2">
    <citation type="submission" date="2023-01" db="EMBL/GenBank/DDBJ databases">
        <authorList>
            <person name="Sun Q."/>
            <person name="Evtushenko L."/>
        </authorList>
    </citation>
    <scope>NUCLEOTIDE SEQUENCE</scope>
    <source>
        <strain evidence="3">VKM Ac-2007</strain>
    </source>
</reference>
<protein>
    <recommendedName>
        <fullName evidence="5">Sortase</fullName>
    </recommendedName>
</protein>
<accession>A0A9W6MEN9</accession>
<feature type="transmembrane region" description="Helical" evidence="1">
    <location>
        <begin position="139"/>
        <end position="158"/>
    </location>
</feature>
<dbReference type="EMBL" id="BSEV01000013">
    <property type="protein sequence ID" value="GLK11799.1"/>
    <property type="molecule type" value="Genomic_DNA"/>
</dbReference>
<evidence type="ECO:0000256" key="1">
    <source>
        <dbReference type="SAM" id="Phobius"/>
    </source>
</evidence>
<keyword evidence="2" id="KW-0732">Signal</keyword>
<organism evidence="3 4">
    <name type="scientific">Streptosporangium carneum</name>
    <dbReference type="NCBI Taxonomy" id="47481"/>
    <lineage>
        <taxon>Bacteria</taxon>
        <taxon>Bacillati</taxon>
        <taxon>Actinomycetota</taxon>
        <taxon>Actinomycetes</taxon>
        <taxon>Streptosporangiales</taxon>
        <taxon>Streptosporangiaceae</taxon>
        <taxon>Streptosporangium</taxon>
    </lineage>
</organism>
<dbReference type="RefSeq" id="WP_271220157.1">
    <property type="nucleotide sequence ID" value="NZ_BAAAVD010000084.1"/>
</dbReference>
<proteinExistence type="predicted"/>
<sequence length="168" mass="16863">MGLRRDPVASAGVLAGVAATFAFAGGAAWTGDVRVTPSTVRPGQSVDISADTCVAPATAYSAAFSATSARLRERADTMRGTARISSHAAPGTYAITVRCVRGGPYNGTFVVDDLHPTTAPDTGGGGLATGVSDGAARTAWLFAALAMVVTALGAGLALTRGRRGWGDH</sequence>
<feature type="chain" id="PRO_5040755876" description="Sortase" evidence="2">
    <location>
        <begin position="25"/>
        <end position="168"/>
    </location>
</feature>
<evidence type="ECO:0000256" key="2">
    <source>
        <dbReference type="SAM" id="SignalP"/>
    </source>
</evidence>
<evidence type="ECO:0000313" key="4">
    <source>
        <dbReference type="Proteomes" id="UP001143474"/>
    </source>
</evidence>